<dbReference type="AlphaFoldDB" id="A0A0F8ZTG4"/>
<comment type="caution">
    <text evidence="1">The sequence shown here is derived from an EMBL/GenBank/DDBJ whole genome shotgun (WGS) entry which is preliminary data.</text>
</comment>
<name>A0A0F8ZTG4_9ZZZZ</name>
<proteinExistence type="predicted"/>
<dbReference type="EMBL" id="LAZR01049605">
    <property type="protein sequence ID" value="KKK89270.1"/>
    <property type="molecule type" value="Genomic_DNA"/>
</dbReference>
<organism evidence="1">
    <name type="scientific">marine sediment metagenome</name>
    <dbReference type="NCBI Taxonomy" id="412755"/>
    <lineage>
        <taxon>unclassified sequences</taxon>
        <taxon>metagenomes</taxon>
        <taxon>ecological metagenomes</taxon>
    </lineage>
</organism>
<sequence length="49" mass="5921">EPPWFKLRRIYTEFPTFRRIEVDQQKLLELKEKSMGIGCAHEQRLGTLM</sequence>
<evidence type="ECO:0000313" key="1">
    <source>
        <dbReference type="EMBL" id="KKK89270.1"/>
    </source>
</evidence>
<gene>
    <name evidence="1" type="ORF">LCGC14_2734810</name>
</gene>
<feature type="non-terminal residue" evidence="1">
    <location>
        <position position="1"/>
    </location>
</feature>
<accession>A0A0F8ZTG4</accession>
<reference evidence="1" key="1">
    <citation type="journal article" date="2015" name="Nature">
        <title>Complex archaea that bridge the gap between prokaryotes and eukaryotes.</title>
        <authorList>
            <person name="Spang A."/>
            <person name="Saw J.H."/>
            <person name="Jorgensen S.L."/>
            <person name="Zaremba-Niedzwiedzka K."/>
            <person name="Martijn J."/>
            <person name="Lind A.E."/>
            <person name="van Eijk R."/>
            <person name="Schleper C."/>
            <person name="Guy L."/>
            <person name="Ettema T.J."/>
        </authorList>
    </citation>
    <scope>NUCLEOTIDE SEQUENCE</scope>
</reference>
<protein>
    <submittedName>
        <fullName evidence="1">Uncharacterized protein</fullName>
    </submittedName>
</protein>